<dbReference type="AlphaFoldDB" id="A0A4Z2HIP2"/>
<feature type="region of interest" description="Disordered" evidence="1">
    <location>
        <begin position="1"/>
        <end position="48"/>
    </location>
</feature>
<accession>A0A4Z2HIP2</accession>
<evidence type="ECO:0000313" key="4">
    <source>
        <dbReference type="Proteomes" id="UP000314294"/>
    </source>
</evidence>
<organism evidence="3 4">
    <name type="scientific">Liparis tanakae</name>
    <name type="common">Tanaka's snailfish</name>
    <dbReference type="NCBI Taxonomy" id="230148"/>
    <lineage>
        <taxon>Eukaryota</taxon>
        <taxon>Metazoa</taxon>
        <taxon>Chordata</taxon>
        <taxon>Craniata</taxon>
        <taxon>Vertebrata</taxon>
        <taxon>Euteleostomi</taxon>
        <taxon>Actinopterygii</taxon>
        <taxon>Neopterygii</taxon>
        <taxon>Teleostei</taxon>
        <taxon>Neoteleostei</taxon>
        <taxon>Acanthomorphata</taxon>
        <taxon>Eupercaria</taxon>
        <taxon>Perciformes</taxon>
        <taxon>Cottioidei</taxon>
        <taxon>Cottales</taxon>
        <taxon>Liparidae</taxon>
        <taxon>Liparis</taxon>
    </lineage>
</organism>
<sequence>MDEHSLGQSGASAEEAEDSIWKREKKGKRKGEKKGKKKHMGNGEGKKGRWLATVDVTGRDPVECVDDPVKLHRGRYCWSVLTETAGGVRAAKSPSHLTSSPQHVTDHMLAESGNRHAGTVHDLSLYETHAPQSTTSTTTTSTTSTSTTELLFSLLRLLLFSSVPLTLAVITAGPSPCRWICRLCLRKTLIWVFKCGNGVLVTHFVLATLMSALASSIGHSSK</sequence>
<proteinExistence type="predicted"/>
<evidence type="ECO:0000256" key="2">
    <source>
        <dbReference type="SAM" id="Phobius"/>
    </source>
</evidence>
<dbReference type="Proteomes" id="UP000314294">
    <property type="component" value="Unassembled WGS sequence"/>
</dbReference>
<keyword evidence="2" id="KW-1133">Transmembrane helix</keyword>
<feature type="compositionally biased region" description="Polar residues" evidence="1">
    <location>
        <begin position="1"/>
        <end position="11"/>
    </location>
</feature>
<feature type="compositionally biased region" description="Basic residues" evidence="1">
    <location>
        <begin position="23"/>
        <end position="40"/>
    </location>
</feature>
<keyword evidence="2" id="KW-0812">Transmembrane</keyword>
<feature type="transmembrane region" description="Helical" evidence="2">
    <location>
        <begin position="191"/>
        <end position="214"/>
    </location>
</feature>
<feature type="transmembrane region" description="Helical" evidence="2">
    <location>
        <begin position="150"/>
        <end position="170"/>
    </location>
</feature>
<comment type="caution">
    <text evidence="3">The sequence shown here is derived from an EMBL/GenBank/DDBJ whole genome shotgun (WGS) entry which is preliminary data.</text>
</comment>
<dbReference type="EMBL" id="SRLO01000231">
    <property type="protein sequence ID" value="TNN65676.1"/>
    <property type="molecule type" value="Genomic_DNA"/>
</dbReference>
<keyword evidence="4" id="KW-1185">Reference proteome</keyword>
<evidence type="ECO:0000313" key="3">
    <source>
        <dbReference type="EMBL" id="TNN65676.1"/>
    </source>
</evidence>
<name>A0A4Z2HIP2_9TELE</name>
<evidence type="ECO:0000256" key="1">
    <source>
        <dbReference type="SAM" id="MobiDB-lite"/>
    </source>
</evidence>
<reference evidence="3 4" key="1">
    <citation type="submission" date="2019-03" db="EMBL/GenBank/DDBJ databases">
        <title>First draft genome of Liparis tanakae, snailfish: a comprehensive survey of snailfish specific genes.</title>
        <authorList>
            <person name="Kim W."/>
            <person name="Song I."/>
            <person name="Jeong J.-H."/>
            <person name="Kim D."/>
            <person name="Kim S."/>
            <person name="Ryu S."/>
            <person name="Song J.Y."/>
            <person name="Lee S.K."/>
        </authorList>
    </citation>
    <scope>NUCLEOTIDE SEQUENCE [LARGE SCALE GENOMIC DNA]</scope>
    <source>
        <tissue evidence="3">Muscle</tissue>
    </source>
</reference>
<keyword evidence="2" id="KW-0472">Membrane</keyword>
<gene>
    <name evidence="3" type="ORF">EYF80_024080</name>
</gene>
<protein>
    <submittedName>
        <fullName evidence="3">Uncharacterized protein</fullName>
    </submittedName>
</protein>